<protein>
    <submittedName>
        <fullName evidence="2">Uncharacterized protein</fullName>
    </submittedName>
</protein>
<feature type="compositionally biased region" description="Polar residues" evidence="1">
    <location>
        <begin position="79"/>
        <end position="96"/>
    </location>
</feature>
<accession>A0AAV5TNU8</accession>
<feature type="region of interest" description="Disordered" evidence="1">
    <location>
        <begin position="15"/>
        <end position="162"/>
    </location>
</feature>
<feature type="compositionally biased region" description="Polar residues" evidence="1">
    <location>
        <begin position="302"/>
        <end position="313"/>
    </location>
</feature>
<evidence type="ECO:0000313" key="2">
    <source>
        <dbReference type="EMBL" id="GMS96001.1"/>
    </source>
</evidence>
<comment type="caution">
    <text evidence="2">The sequence shown here is derived from an EMBL/GenBank/DDBJ whole genome shotgun (WGS) entry which is preliminary data.</text>
</comment>
<feature type="region of interest" description="Disordered" evidence="1">
    <location>
        <begin position="272"/>
        <end position="319"/>
    </location>
</feature>
<evidence type="ECO:0000256" key="1">
    <source>
        <dbReference type="SAM" id="MobiDB-lite"/>
    </source>
</evidence>
<evidence type="ECO:0000313" key="3">
    <source>
        <dbReference type="Proteomes" id="UP001432027"/>
    </source>
</evidence>
<feature type="region of interest" description="Disordered" evidence="1">
    <location>
        <begin position="190"/>
        <end position="217"/>
    </location>
</feature>
<feature type="compositionally biased region" description="Basic and acidic residues" evidence="1">
    <location>
        <begin position="272"/>
        <end position="301"/>
    </location>
</feature>
<feature type="non-terminal residue" evidence="2">
    <location>
        <position position="1"/>
    </location>
</feature>
<proteinExistence type="predicted"/>
<organism evidence="2 3">
    <name type="scientific">Pristionchus entomophagus</name>
    <dbReference type="NCBI Taxonomy" id="358040"/>
    <lineage>
        <taxon>Eukaryota</taxon>
        <taxon>Metazoa</taxon>
        <taxon>Ecdysozoa</taxon>
        <taxon>Nematoda</taxon>
        <taxon>Chromadorea</taxon>
        <taxon>Rhabditida</taxon>
        <taxon>Rhabditina</taxon>
        <taxon>Diplogasteromorpha</taxon>
        <taxon>Diplogasteroidea</taxon>
        <taxon>Neodiplogasteridae</taxon>
        <taxon>Pristionchus</taxon>
    </lineage>
</organism>
<feature type="compositionally biased region" description="Polar residues" evidence="1">
    <location>
        <begin position="108"/>
        <end position="118"/>
    </location>
</feature>
<sequence>SFFSLVFPILQMGGETPRRTSRISRIPPPSSSIILPTPNKAAATLPPGGANDQNRVRRASISSNGTAHSNDLSRPRRVSISTLNDQSRPTSTTSHPSGRLSVDLPDLNLTSDSATSASRVERIGQTPHLPRYMKDTSSKASKSTSSNTSKIPLPIRVTPNGNQSIKPASGIKGSTPCGSIASLNELSFSSDRCGPTKRPADTASDDGPVLRGRGGNNLNLPLKRRRFDEIQEAIFQEKMSDEEKVIRFEKKMSELQEEYEKEIRAIYEKREKEKEKKREMEEIDADMRMKEKEEVAEEKAIDNSSVKKSSNSMEKTEPRGLDLLSAKFSCVRDALLRSRGKSESG</sequence>
<reference evidence="2" key="1">
    <citation type="submission" date="2023-10" db="EMBL/GenBank/DDBJ databases">
        <title>Genome assembly of Pristionchus species.</title>
        <authorList>
            <person name="Yoshida K."/>
            <person name="Sommer R.J."/>
        </authorList>
    </citation>
    <scope>NUCLEOTIDE SEQUENCE</scope>
    <source>
        <strain evidence="2">RS0144</strain>
    </source>
</reference>
<feature type="compositionally biased region" description="Polar residues" evidence="1">
    <location>
        <begin position="60"/>
        <end position="72"/>
    </location>
</feature>
<gene>
    <name evidence="2" type="ORF">PENTCL1PPCAC_18176</name>
</gene>
<dbReference type="EMBL" id="BTSX01000004">
    <property type="protein sequence ID" value="GMS96001.1"/>
    <property type="molecule type" value="Genomic_DNA"/>
</dbReference>
<feature type="compositionally biased region" description="Low complexity" evidence="1">
    <location>
        <begin position="138"/>
        <end position="150"/>
    </location>
</feature>
<keyword evidence="3" id="KW-1185">Reference proteome</keyword>
<dbReference type="AlphaFoldDB" id="A0AAV5TNU8"/>
<name>A0AAV5TNU8_9BILA</name>
<dbReference type="Proteomes" id="UP001432027">
    <property type="component" value="Unassembled WGS sequence"/>
</dbReference>